<dbReference type="SUPFAM" id="SSF53850">
    <property type="entry name" value="Periplasmic binding protein-like II"/>
    <property type="match status" value="1"/>
</dbReference>
<evidence type="ECO:0000259" key="1">
    <source>
        <dbReference type="Pfam" id="PF00496"/>
    </source>
</evidence>
<proteinExistence type="predicted"/>
<dbReference type="InterPro" id="IPR000914">
    <property type="entry name" value="SBP_5_dom"/>
</dbReference>
<protein>
    <recommendedName>
        <fullName evidence="1">Solute-binding protein family 5 domain-containing protein</fullName>
    </recommendedName>
</protein>
<evidence type="ECO:0000313" key="2">
    <source>
        <dbReference type="EMBL" id="BBP88498.1"/>
    </source>
</evidence>
<sequence>MKLSYNTDEGHQKIAQAIQEMWKKDLGVKVELDNSEWNVYIDKIHSGDYQIGRMGWLGDFNDPVNFLELYKDKDGGNNDTGWESKRVQTIVE</sequence>
<reference evidence="2 3" key="1">
    <citation type="submission" date="2019-12" db="EMBL/GenBank/DDBJ databases">
        <title>Full genome sequence of a Bacillus safensis strain isolated from commercially available natto in Indonesia.</title>
        <authorList>
            <person name="Yoshida M."/>
            <person name="Uomi M."/>
            <person name="Waturangi D."/>
            <person name="Ekaputri J.J."/>
            <person name="Setiamarga D.H.E."/>
        </authorList>
    </citation>
    <scope>NUCLEOTIDE SEQUENCE [LARGE SCALE GENOMIC DNA]</scope>
    <source>
        <strain evidence="2 3">IDN1</strain>
    </source>
</reference>
<dbReference type="AlphaFoldDB" id="A0A5S9M6P1"/>
<feature type="domain" description="Solute-binding protein family 5" evidence="1">
    <location>
        <begin position="3"/>
        <end position="77"/>
    </location>
</feature>
<dbReference type="Gene3D" id="3.10.105.10">
    <property type="entry name" value="Dipeptide-binding Protein, Domain 3"/>
    <property type="match status" value="1"/>
</dbReference>
<dbReference type="Proteomes" id="UP000464658">
    <property type="component" value="Chromosome"/>
</dbReference>
<gene>
    <name evidence="2" type="ORF">BsIDN1_21160</name>
</gene>
<dbReference type="GO" id="GO:0015833">
    <property type="term" value="P:peptide transport"/>
    <property type="evidence" value="ECO:0007669"/>
    <property type="project" value="TreeGrafter"/>
</dbReference>
<dbReference type="EMBL" id="AP021906">
    <property type="protein sequence ID" value="BBP88498.1"/>
    <property type="molecule type" value="Genomic_DNA"/>
</dbReference>
<dbReference type="PANTHER" id="PTHR30290:SF79">
    <property type="entry name" value="DIPEPTIDE-BINDING PROTEIN DPPE"/>
    <property type="match status" value="1"/>
</dbReference>
<dbReference type="GO" id="GO:1904680">
    <property type="term" value="F:peptide transmembrane transporter activity"/>
    <property type="evidence" value="ECO:0007669"/>
    <property type="project" value="TreeGrafter"/>
</dbReference>
<name>A0A5S9M6P1_BACIA</name>
<dbReference type="Pfam" id="PF00496">
    <property type="entry name" value="SBP_bac_5"/>
    <property type="match status" value="1"/>
</dbReference>
<dbReference type="PANTHER" id="PTHR30290">
    <property type="entry name" value="PERIPLASMIC BINDING COMPONENT OF ABC TRANSPORTER"/>
    <property type="match status" value="1"/>
</dbReference>
<organism evidence="2 3">
    <name type="scientific">Bacillus safensis</name>
    <dbReference type="NCBI Taxonomy" id="561879"/>
    <lineage>
        <taxon>Bacteria</taxon>
        <taxon>Bacillati</taxon>
        <taxon>Bacillota</taxon>
        <taxon>Bacilli</taxon>
        <taxon>Bacillales</taxon>
        <taxon>Bacillaceae</taxon>
        <taxon>Bacillus</taxon>
    </lineage>
</organism>
<accession>A0A5S9M6P1</accession>
<evidence type="ECO:0000313" key="3">
    <source>
        <dbReference type="Proteomes" id="UP000464658"/>
    </source>
</evidence>
<dbReference type="InterPro" id="IPR039424">
    <property type="entry name" value="SBP_5"/>
</dbReference>